<dbReference type="STRING" id="137246.A0A401RKD7"/>
<feature type="region of interest" description="Disordered" evidence="3">
    <location>
        <begin position="111"/>
        <end position="158"/>
    </location>
</feature>
<feature type="compositionally biased region" description="Acidic residues" evidence="3">
    <location>
        <begin position="71"/>
        <end position="81"/>
    </location>
</feature>
<sequence length="377" mass="42959">MTTRRWEAGKVLGEHMSSQDNNTGEKADQEEQDGSIPKEHLENPSSPGVRIEDMELREEWQDEEFPKPLPEDNEAVTEDELNANTDSNRPVPPNTLQLCGNKHKKRLLAPAISLTLEGDGETTRSEERTPDEPEGDSSDLNLDELDTPSDSESFELPENGNEFEWEDDLPRVYRSLSDTESFQGHVTDEETEDGKLWRVFHIGEQEYRVDMAVVDPYKAVISHGGCFGESLTAIIVFSSCYLPESSLPDYENVMENLFRYVIGTLELLVAENYVILYLNGATTRNRVPSISWLKQCYQTIDRRLRKNLKSLIVVHPSWFIKVILAITRPFISSKFSRKVRFVNSLQELSQLIPMQHVHIPECIKELDAELNGNSESS</sequence>
<proteinExistence type="predicted"/>
<dbReference type="PROSITE" id="PS50191">
    <property type="entry name" value="CRAL_TRIO"/>
    <property type="match status" value="1"/>
</dbReference>
<dbReference type="InterPro" id="IPR022181">
    <property type="entry name" value="Bcl2-/adenovirus-E1B"/>
</dbReference>
<dbReference type="InterPro" id="IPR001251">
    <property type="entry name" value="CRAL-TRIO_dom"/>
</dbReference>
<dbReference type="Pfam" id="PF13716">
    <property type="entry name" value="CRAL_TRIO_2"/>
    <property type="match status" value="1"/>
</dbReference>
<dbReference type="AlphaFoldDB" id="A0A401RKD7"/>
<dbReference type="CDD" id="cd00170">
    <property type="entry name" value="SEC14"/>
    <property type="match status" value="1"/>
</dbReference>
<feature type="domain" description="CRAL-TRIO" evidence="4">
    <location>
        <begin position="210"/>
        <end position="371"/>
    </location>
</feature>
<dbReference type="GO" id="GO:0005737">
    <property type="term" value="C:cytoplasm"/>
    <property type="evidence" value="ECO:0007669"/>
    <property type="project" value="UniProtKB-SubCell"/>
</dbReference>
<dbReference type="PANTHER" id="PTHR12112:SF21">
    <property type="entry name" value="BCL-2_ADENOVIRUS E1B 19 KDA-INTERACTING PROTEIN 2-LIKE PROTEIN"/>
    <property type="match status" value="1"/>
</dbReference>
<reference evidence="5 6" key="1">
    <citation type="journal article" date="2018" name="Nat. Ecol. Evol.">
        <title>Shark genomes provide insights into elasmobranch evolution and the origin of vertebrates.</title>
        <authorList>
            <person name="Hara Y"/>
            <person name="Yamaguchi K"/>
            <person name="Onimaru K"/>
            <person name="Kadota M"/>
            <person name="Koyanagi M"/>
            <person name="Keeley SD"/>
            <person name="Tatsumi K"/>
            <person name="Tanaka K"/>
            <person name="Motone F"/>
            <person name="Kageyama Y"/>
            <person name="Nozu R"/>
            <person name="Adachi N"/>
            <person name="Nishimura O"/>
            <person name="Nakagawa R"/>
            <person name="Tanegashima C"/>
            <person name="Kiyatake I"/>
            <person name="Matsumoto R"/>
            <person name="Murakumo K"/>
            <person name="Nishida K"/>
            <person name="Terakita A"/>
            <person name="Kuratani S"/>
            <person name="Sato K"/>
            <person name="Hyodo S Kuraku.S."/>
        </authorList>
    </citation>
    <scope>NUCLEOTIDE SEQUENCE [LARGE SCALE GENOMIC DNA]</scope>
</reference>
<evidence type="ECO:0000256" key="2">
    <source>
        <dbReference type="ARBA" id="ARBA00022490"/>
    </source>
</evidence>
<dbReference type="SUPFAM" id="SSF52087">
    <property type="entry name" value="CRAL/TRIO domain"/>
    <property type="match status" value="1"/>
</dbReference>
<organism evidence="5 6">
    <name type="scientific">Chiloscyllium punctatum</name>
    <name type="common">Brownbanded bambooshark</name>
    <name type="synonym">Hemiscyllium punctatum</name>
    <dbReference type="NCBI Taxonomy" id="137246"/>
    <lineage>
        <taxon>Eukaryota</taxon>
        <taxon>Metazoa</taxon>
        <taxon>Chordata</taxon>
        <taxon>Craniata</taxon>
        <taxon>Vertebrata</taxon>
        <taxon>Chondrichthyes</taxon>
        <taxon>Elasmobranchii</taxon>
        <taxon>Galeomorphii</taxon>
        <taxon>Galeoidea</taxon>
        <taxon>Orectolobiformes</taxon>
        <taxon>Hemiscylliidae</taxon>
        <taxon>Chiloscyllium</taxon>
    </lineage>
</organism>
<dbReference type="InterPro" id="IPR036865">
    <property type="entry name" value="CRAL-TRIO_dom_sf"/>
</dbReference>
<evidence type="ECO:0000313" key="6">
    <source>
        <dbReference type="Proteomes" id="UP000287033"/>
    </source>
</evidence>
<feature type="compositionally biased region" description="Basic and acidic residues" evidence="3">
    <location>
        <begin position="121"/>
        <end position="131"/>
    </location>
</feature>
<keyword evidence="2" id="KW-0963">Cytoplasm</keyword>
<evidence type="ECO:0000256" key="1">
    <source>
        <dbReference type="ARBA" id="ARBA00004496"/>
    </source>
</evidence>
<comment type="caution">
    <text evidence="5">The sequence shown here is derived from an EMBL/GenBank/DDBJ whole genome shotgun (WGS) entry which is preliminary data.</text>
</comment>
<dbReference type="Proteomes" id="UP000287033">
    <property type="component" value="Unassembled WGS sequence"/>
</dbReference>
<dbReference type="OrthoDB" id="19923at2759"/>
<feature type="compositionally biased region" description="Acidic residues" evidence="3">
    <location>
        <begin position="132"/>
        <end position="158"/>
    </location>
</feature>
<dbReference type="EMBL" id="BEZZ01001436">
    <property type="protein sequence ID" value="GCC18613.1"/>
    <property type="molecule type" value="Genomic_DNA"/>
</dbReference>
<accession>A0A401RKD7</accession>
<feature type="compositionally biased region" description="Polar residues" evidence="3">
    <location>
        <begin position="82"/>
        <end position="98"/>
    </location>
</feature>
<protein>
    <recommendedName>
        <fullName evidence="4">CRAL-TRIO domain-containing protein</fullName>
    </recommendedName>
</protein>
<dbReference type="FunFam" id="3.40.525.10:FF:000001">
    <property type="entry name" value="BCL2/adenovirus E1B protein-interacting protein 2"/>
    <property type="match status" value="1"/>
</dbReference>
<gene>
    <name evidence="5" type="ORF">chiPu_0017997</name>
</gene>
<comment type="subcellular location">
    <subcellularLocation>
        <location evidence="1">Cytoplasm</location>
    </subcellularLocation>
</comment>
<feature type="compositionally biased region" description="Basic and acidic residues" evidence="3">
    <location>
        <begin position="50"/>
        <end position="70"/>
    </location>
</feature>
<name>A0A401RKD7_CHIPU</name>
<dbReference type="OMA" id="RVPSISW"/>
<dbReference type="Pfam" id="PF12496">
    <property type="entry name" value="BNIP2"/>
    <property type="match status" value="1"/>
</dbReference>
<dbReference type="Gene3D" id="3.40.525.10">
    <property type="entry name" value="CRAL-TRIO lipid binding domain"/>
    <property type="match status" value="1"/>
</dbReference>
<dbReference type="SMART" id="SM00516">
    <property type="entry name" value="SEC14"/>
    <property type="match status" value="1"/>
</dbReference>
<dbReference type="GO" id="GO:0006915">
    <property type="term" value="P:apoptotic process"/>
    <property type="evidence" value="ECO:0007669"/>
    <property type="project" value="TreeGrafter"/>
</dbReference>
<evidence type="ECO:0000259" key="4">
    <source>
        <dbReference type="PROSITE" id="PS50191"/>
    </source>
</evidence>
<dbReference type="PANTHER" id="PTHR12112">
    <property type="entry name" value="BNIP - RELATED"/>
    <property type="match status" value="1"/>
</dbReference>
<keyword evidence="6" id="KW-1185">Reference proteome</keyword>
<feature type="region of interest" description="Disordered" evidence="3">
    <location>
        <begin position="1"/>
        <end position="99"/>
    </location>
</feature>
<evidence type="ECO:0000313" key="5">
    <source>
        <dbReference type="EMBL" id="GCC18613.1"/>
    </source>
</evidence>
<evidence type="ECO:0000256" key="3">
    <source>
        <dbReference type="SAM" id="MobiDB-lite"/>
    </source>
</evidence>